<dbReference type="SUPFAM" id="SSF56801">
    <property type="entry name" value="Acetyl-CoA synthetase-like"/>
    <property type="match status" value="1"/>
</dbReference>
<proteinExistence type="inferred from homology"/>
<feature type="domain" description="AMP-dependent synthetase/ligase" evidence="3">
    <location>
        <begin position="17"/>
        <end position="412"/>
    </location>
</feature>
<dbReference type="InterPro" id="IPR000873">
    <property type="entry name" value="AMP-dep_synth/lig_dom"/>
</dbReference>
<evidence type="ECO:0000313" key="5">
    <source>
        <dbReference type="Proteomes" id="UP001519535"/>
    </source>
</evidence>
<dbReference type="InterPro" id="IPR040097">
    <property type="entry name" value="FAAL/FAAC"/>
</dbReference>
<dbReference type="RefSeq" id="WP_214094900.1">
    <property type="nucleotide sequence ID" value="NZ_JAHCLR010000075.1"/>
</dbReference>
<dbReference type="CDD" id="cd05931">
    <property type="entry name" value="FAAL"/>
    <property type="match status" value="1"/>
</dbReference>
<evidence type="ECO:0000256" key="1">
    <source>
        <dbReference type="ARBA" id="ARBA00006432"/>
    </source>
</evidence>
<dbReference type="EMBL" id="JAHCLR010000075">
    <property type="protein sequence ID" value="MBS9536055.1"/>
    <property type="molecule type" value="Genomic_DNA"/>
</dbReference>
<gene>
    <name evidence="4" type="ORF">KIH27_20950</name>
</gene>
<dbReference type="Proteomes" id="UP001519535">
    <property type="component" value="Unassembled WGS sequence"/>
</dbReference>
<dbReference type="InterPro" id="IPR042099">
    <property type="entry name" value="ANL_N_sf"/>
</dbReference>
<evidence type="ECO:0000259" key="3">
    <source>
        <dbReference type="Pfam" id="PF00501"/>
    </source>
</evidence>
<protein>
    <submittedName>
        <fullName evidence="4">Fatty acyl-AMP ligase</fullName>
    </submittedName>
</protein>
<dbReference type="PANTHER" id="PTHR22754">
    <property type="entry name" value="DISCO-INTERACTING PROTEIN 2 DIP2 -RELATED"/>
    <property type="match status" value="1"/>
</dbReference>
<dbReference type="Pfam" id="PF00501">
    <property type="entry name" value="AMP-binding"/>
    <property type="match status" value="1"/>
</dbReference>
<dbReference type="Gene3D" id="3.40.50.12780">
    <property type="entry name" value="N-terminal domain of ligase-like"/>
    <property type="match status" value="1"/>
</dbReference>
<evidence type="ECO:0000256" key="2">
    <source>
        <dbReference type="ARBA" id="ARBA00022598"/>
    </source>
</evidence>
<dbReference type="Gene3D" id="3.30.300.30">
    <property type="match status" value="1"/>
</dbReference>
<dbReference type="PANTHER" id="PTHR22754:SF32">
    <property type="entry name" value="DISCO-INTERACTING PROTEIN 2"/>
    <property type="match status" value="1"/>
</dbReference>
<comment type="caution">
    <text evidence="4">The sequence shown here is derived from an EMBL/GenBank/DDBJ whole genome shotgun (WGS) entry which is preliminary data.</text>
</comment>
<organism evidence="4 5">
    <name type="scientific">Mycolicibacter acidiphilus</name>
    <dbReference type="NCBI Taxonomy" id="2835306"/>
    <lineage>
        <taxon>Bacteria</taxon>
        <taxon>Bacillati</taxon>
        <taxon>Actinomycetota</taxon>
        <taxon>Actinomycetes</taxon>
        <taxon>Mycobacteriales</taxon>
        <taxon>Mycobacteriaceae</taxon>
        <taxon>Mycolicibacter</taxon>
    </lineage>
</organism>
<dbReference type="GO" id="GO:0016874">
    <property type="term" value="F:ligase activity"/>
    <property type="evidence" value="ECO:0007669"/>
    <property type="project" value="UniProtKB-KW"/>
</dbReference>
<dbReference type="InterPro" id="IPR045851">
    <property type="entry name" value="AMP-bd_C_sf"/>
</dbReference>
<name>A0ABS5RP26_9MYCO</name>
<sequence length="620" mass="65710">MPDETLPNAATLVEMLRQRAEQYGDKVAFTFSYNGDDEDCHRLTYRDLDTRARAVAATLQAQGAAGERVLVLVRPGLDFIAGFFGCLYAGAVAVPVHQKLAPRLATVVPDAQAGFALATVDTRANTIAAVDGLAEGKTLRWCMIEDAAAVDPDAWVAPAVGPGTDALIQYTSGSTRSPKGVVLTHGNLMHNLTAMRETWPGDDTVVGVFWLPPHHDMGLISAILQMLSLGASGVLMSPAAFIKQPMRWLEAISRNRGTYTIAPTFAYDRCVERSTPAERAALDLSNLVTAHIGAEPVRVETLQRFTEAFAPAGFRMEMFHPAYGLAEATVGVSGAADAQPPGVRYVDRNAFGEDRIVDVTADDPAAVALVGCGRLLDGQHVVIVDPVTCAPCGPDEVGEIWIAGPSVAKGYWGRPEETAQTFGWQLASSAARSDEGPFVRSGDLGFLCGGELFIVGRVKDLITVDGHNYYPSYLEATAQECSPALASGRGAAFTVDPPGLGMVEDVVAQLVLVQEVDPEHVARADLEAVLDTVCAAITRQHGIEPHAVVLVQPLSIPTTSSGKIQRYQCRQQYLDDGLAVVAQCGGSPPQPLSLADLEAAAGMVADLEATAVAQQAFPQG</sequence>
<comment type="similarity">
    <text evidence="1">Belongs to the ATP-dependent AMP-binding enzyme family.</text>
</comment>
<keyword evidence="5" id="KW-1185">Reference proteome</keyword>
<reference evidence="4 5" key="1">
    <citation type="submission" date="2021-05" db="EMBL/GenBank/DDBJ databases">
        <title>Mycobacterium acidophilum sp. nov., an extremely acid-tolerant member of the genus Mycobacterium.</title>
        <authorList>
            <person name="Xia J."/>
        </authorList>
    </citation>
    <scope>NUCLEOTIDE SEQUENCE [LARGE SCALE GENOMIC DNA]</scope>
    <source>
        <strain evidence="4 5">M1</strain>
    </source>
</reference>
<accession>A0ABS5RP26</accession>
<evidence type="ECO:0000313" key="4">
    <source>
        <dbReference type="EMBL" id="MBS9536055.1"/>
    </source>
</evidence>
<keyword evidence="2 4" id="KW-0436">Ligase</keyword>